<evidence type="ECO:0000256" key="1">
    <source>
        <dbReference type="ARBA" id="ARBA00022741"/>
    </source>
</evidence>
<proteinExistence type="predicted"/>
<evidence type="ECO:0008006" key="5">
    <source>
        <dbReference type="Google" id="ProtNLM"/>
    </source>
</evidence>
<sequence>MASDKIKVAVRVRPFNRRELELGTQCVIEMEGQQTILQYPQSPHDKDSAGKKLKRYICISFLAEDRLEVLVRSYSVVQGNARSILVRENKQSSELKPGTSCTTKSIGRNIRRVYMQRAAAAAAACQNTFLPFALSCIGQENTFYF</sequence>
<organism evidence="3 4">
    <name type="scientific">Plutella xylostella</name>
    <name type="common">Diamondback moth</name>
    <name type="synonym">Plutella maculipennis</name>
    <dbReference type="NCBI Taxonomy" id="51655"/>
    <lineage>
        <taxon>Eukaryota</taxon>
        <taxon>Metazoa</taxon>
        <taxon>Ecdysozoa</taxon>
        <taxon>Arthropoda</taxon>
        <taxon>Hexapoda</taxon>
        <taxon>Insecta</taxon>
        <taxon>Pterygota</taxon>
        <taxon>Neoptera</taxon>
        <taxon>Endopterygota</taxon>
        <taxon>Lepidoptera</taxon>
        <taxon>Glossata</taxon>
        <taxon>Ditrysia</taxon>
        <taxon>Yponomeutoidea</taxon>
        <taxon>Plutellidae</taxon>
        <taxon>Plutella</taxon>
    </lineage>
</organism>
<accession>A0ABQ7QZF9</accession>
<protein>
    <recommendedName>
        <fullName evidence="5">Kinesin motor domain-containing protein</fullName>
    </recommendedName>
</protein>
<evidence type="ECO:0000313" key="4">
    <source>
        <dbReference type="Proteomes" id="UP000823941"/>
    </source>
</evidence>
<dbReference type="Gene3D" id="3.40.850.10">
    <property type="entry name" value="Kinesin motor domain"/>
    <property type="match status" value="1"/>
</dbReference>
<keyword evidence="4" id="KW-1185">Reference proteome</keyword>
<keyword evidence="1" id="KW-0547">Nucleotide-binding</keyword>
<dbReference type="Proteomes" id="UP000823941">
    <property type="component" value="Chromosome 5"/>
</dbReference>
<gene>
    <name evidence="3" type="ORF">JYU34_003204</name>
</gene>
<dbReference type="InterPro" id="IPR027417">
    <property type="entry name" value="P-loop_NTPase"/>
</dbReference>
<comment type="caution">
    <text evidence="3">The sequence shown here is derived from an EMBL/GenBank/DDBJ whole genome shotgun (WGS) entry which is preliminary data.</text>
</comment>
<keyword evidence="2" id="KW-0067">ATP-binding</keyword>
<evidence type="ECO:0000256" key="2">
    <source>
        <dbReference type="ARBA" id="ARBA00022840"/>
    </source>
</evidence>
<reference evidence="3 4" key="1">
    <citation type="submission" date="2021-06" db="EMBL/GenBank/DDBJ databases">
        <title>A haploid diamondback moth (Plutella xylostella L.) genome assembly resolves 31 chromosomes and identifies a diamide resistance mutation.</title>
        <authorList>
            <person name="Ward C.M."/>
            <person name="Perry K.D."/>
            <person name="Baker G."/>
            <person name="Powis K."/>
            <person name="Heckel D.G."/>
            <person name="Baxter S.W."/>
        </authorList>
    </citation>
    <scope>NUCLEOTIDE SEQUENCE [LARGE SCALE GENOMIC DNA]</scope>
    <source>
        <strain evidence="3 4">LV</strain>
        <tissue evidence="3">Single pupa</tissue>
    </source>
</reference>
<dbReference type="InterPro" id="IPR036961">
    <property type="entry name" value="Kinesin_motor_dom_sf"/>
</dbReference>
<dbReference type="SUPFAM" id="SSF52540">
    <property type="entry name" value="P-loop containing nucleoside triphosphate hydrolases"/>
    <property type="match status" value="1"/>
</dbReference>
<evidence type="ECO:0000313" key="3">
    <source>
        <dbReference type="EMBL" id="KAG7310427.1"/>
    </source>
</evidence>
<name>A0ABQ7QZF9_PLUXY</name>
<dbReference type="EMBL" id="JAHIBW010000005">
    <property type="protein sequence ID" value="KAG7310427.1"/>
    <property type="molecule type" value="Genomic_DNA"/>
</dbReference>